<reference evidence="3" key="1">
    <citation type="submission" date="2013-12" db="EMBL/GenBank/DDBJ databases">
        <authorList>
            <person name="Omoto C.K."/>
            <person name="Sibley D."/>
            <person name="Venepally P."/>
            <person name="Hadjithomas M."/>
            <person name="Karamycheva S."/>
            <person name="Brunk B."/>
            <person name="Roos D."/>
            <person name="Caler E."/>
            <person name="Lorenzi H."/>
        </authorList>
    </citation>
    <scope>NUCLEOTIDE SEQUENCE</scope>
</reference>
<evidence type="ECO:0000313" key="3">
    <source>
        <dbReference type="EMBL" id="EZG64349.1"/>
    </source>
</evidence>
<organism evidence="3 4">
    <name type="scientific">Gregarina niphandrodes</name>
    <name type="common">Septate eugregarine</name>
    <dbReference type="NCBI Taxonomy" id="110365"/>
    <lineage>
        <taxon>Eukaryota</taxon>
        <taxon>Sar</taxon>
        <taxon>Alveolata</taxon>
        <taxon>Apicomplexa</taxon>
        <taxon>Conoidasida</taxon>
        <taxon>Gregarinasina</taxon>
        <taxon>Eugregarinorida</taxon>
        <taxon>Gregarinidae</taxon>
        <taxon>Gregarina</taxon>
    </lineage>
</organism>
<dbReference type="EMBL" id="AFNH02000644">
    <property type="protein sequence ID" value="EZG64349.1"/>
    <property type="molecule type" value="Genomic_DNA"/>
</dbReference>
<protein>
    <submittedName>
        <fullName evidence="3">Uncharacterized protein</fullName>
    </submittedName>
</protein>
<gene>
    <name evidence="3" type="ORF">GNI_085610</name>
</gene>
<evidence type="ECO:0000256" key="1">
    <source>
        <dbReference type="SAM" id="Coils"/>
    </source>
</evidence>
<evidence type="ECO:0000313" key="4">
    <source>
        <dbReference type="Proteomes" id="UP000019763"/>
    </source>
</evidence>
<dbReference type="Proteomes" id="UP000019763">
    <property type="component" value="Unassembled WGS sequence"/>
</dbReference>
<feature type="coiled-coil region" evidence="1">
    <location>
        <begin position="245"/>
        <end position="282"/>
    </location>
</feature>
<dbReference type="GeneID" id="22913050"/>
<name>A0A023B5Z8_GRENI</name>
<feature type="compositionally biased region" description="Acidic residues" evidence="2">
    <location>
        <begin position="356"/>
        <end position="372"/>
    </location>
</feature>
<evidence type="ECO:0000256" key="2">
    <source>
        <dbReference type="SAM" id="MobiDB-lite"/>
    </source>
</evidence>
<feature type="region of interest" description="Disordered" evidence="2">
    <location>
        <begin position="350"/>
        <end position="372"/>
    </location>
</feature>
<sequence length="372" mass="39535">MRSSVATAAGIAGDPRLLSLIYAATGEQVFAPDNSLAPNGNVQSNSGGDAGMTKNGGTPTSDMYNGGMNNGGMYSGGVYSAGMPNGGMYNGGMYNGGMYNGGIYNGGMYNGGMYNGSMYNGGMYNGGMYNGGMYNGGMYDGGMYNGGMYNGGMYNGGNCTTPTFPGPAASPEEAVLRGHECAAAPYMQRWKDLVDKHLELSTQYQVTNAEMCRQDQTYRTLLAAIECDNAGANGQERDANAQLSAEELVSTLETLEQLREKAEALCSEVKKKEEEIAACVNQLITARATFRSILASQPWLWNPAASGPPQTMFAQPLFAQPPAFPFAPGPCASFVPQTIYQYSSPYLPYPPTMPFGEEEDDDDLADEDLDGQ</sequence>
<keyword evidence="4" id="KW-1185">Reference proteome</keyword>
<dbReference type="AlphaFoldDB" id="A0A023B5Z8"/>
<feature type="region of interest" description="Disordered" evidence="2">
    <location>
        <begin position="33"/>
        <end position="56"/>
    </location>
</feature>
<feature type="compositionally biased region" description="Polar residues" evidence="2">
    <location>
        <begin position="36"/>
        <end position="47"/>
    </location>
</feature>
<proteinExistence type="predicted"/>
<dbReference type="VEuPathDB" id="CryptoDB:GNI_085610"/>
<comment type="caution">
    <text evidence="3">The sequence shown here is derived from an EMBL/GenBank/DDBJ whole genome shotgun (WGS) entry which is preliminary data.</text>
</comment>
<accession>A0A023B5Z8</accession>
<keyword evidence="1" id="KW-0175">Coiled coil</keyword>
<dbReference type="RefSeq" id="XP_011130638.1">
    <property type="nucleotide sequence ID" value="XM_011132336.1"/>
</dbReference>